<evidence type="ECO:0000256" key="1">
    <source>
        <dbReference type="ARBA" id="ARBA00022679"/>
    </source>
</evidence>
<dbReference type="KEGG" id="sedi:EBB79_11455"/>
<proteinExistence type="predicted"/>
<keyword evidence="4" id="KW-1185">Reference proteome</keyword>
<organism evidence="3 4">
    <name type="scientific">Parasedimentitalea marina</name>
    <dbReference type="NCBI Taxonomy" id="2483033"/>
    <lineage>
        <taxon>Bacteria</taxon>
        <taxon>Pseudomonadati</taxon>
        <taxon>Pseudomonadota</taxon>
        <taxon>Alphaproteobacteria</taxon>
        <taxon>Rhodobacterales</taxon>
        <taxon>Paracoccaceae</taxon>
        <taxon>Parasedimentitalea</taxon>
    </lineage>
</organism>
<dbReference type="Proteomes" id="UP000283063">
    <property type="component" value="Chromosome"/>
</dbReference>
<evidence type="ECO:0000256" key="2">
    <source>
        <dbReference type="ARBA" id="ARBA00022969"/>
    </source>
</evidence>
<dbReference type="EMBL" id="CP033219">
    <property type="protein sequence ID" value="AZV78435.1"/>
    <property type="molecule type" value="Genomic_DNA"/>
</dbReference>
<name>A0A3T0N339_9RHOB</name>
<dbReference type="GO" id="GO:0030435">
    <property type="term" value="P:sporulation resulting in formation of a cellular spore"/>
    <property type="evidence" value="ECO:0007669"/>
    <property type="project" value="UniProtKB-KW"/>
</dbReference>
<evidence type="ECO:0000313" key="4">
    <source>
        <dbReference type="Proteomes" id="UP000283063"/>
    </source>
</evidence>
<sequence>MMQSGLWIGGVSIGRGDAQFLSLLKYACIPEASWEQPAFSSGDVAQVMTLADNLSVEIISSMINDYLVHEFETTAELAQNISLRKGVIAAMSAICSGEIDGDYAEGSVGIPPTLGYLENLEVLYTPEAATGEGILTTPAPFEAPDCAWERLQTGNPWVGNAFVQNQNIALSEALDEITPFRGECAGALQLSVLKGCLLALGAEKLDALSPSSGPAFIGLWHVKLENSDTKIDTLATRFLTQLTDVPEDYTRSTVIGVPGDYFYFKNKDDYPSKAPIGGWQGENCIYMGQDALGGPHYSGLGLGWKTEFALRMFLGNAYFNDCNADYIEALRQGEAPQVTPAIVEEPQAQIRFTSRGVMRYPEIQSGAAPKIQIPTYTPQPLSDAEYLKRLMELGFQDPTGHSTNQHLVNELPMHVLVEALEFPEVALHQSISAGMTSATLHIALGHWTLTIRAKDPKLHHISMHDLVEVVARSADQPVQIQTSPV</sequence>
<dbReference type="Pfam" id="PF20085">
    <property type="entry name" value="TGL"/>
    <property type="match status" value="1"/>
</dbReference>
<gene>
    <name evidence="3" type="ORF">EBB79_11455</name>
</gene>
<keyword evidence="2" id="KW-0749">Sporulation</keyword>
<dbReference type="RefSeq" id="WP_127748997.1">
    <property type="nucleotide sequence ID" value="NZ_CP033219.1"/>
</dbReference>
<protein>
    <submittedName>
        <fullName evidence="3">Uncharacterized protein</fullName>
    </submittedName>
</protein>
<keyword evidence="1" id="KW-0808">Transferase</keyword>
<dbReference type="InterPro" id="IPR020916">
    <property type="entry name" value="Gln_gamma-glutamylTfrase_bac"/>
</dbReference>
<dbReference type="GO" id="GO:0003810">
    <property type="term" value="F:protein-glutamine gamma-glutamyltransferase activity"/>
    <property type="evidence" value="ECO:0007669"/>
    <property type="project" value="InterPro"/>
</dbReference>
<dbReference type="OrthoDB" id="7673450at2"/>
<dbReference type="AlphaFoldDB" id="A0A3T0N339"/>
<accession>A0A3T0N339</accession>
<reference evidence="3 4" key="1">
    <citation type="submission" date="2018-10" db="EMBL/GenBank/DDBJ databases">
        <title>Parasedimentitalea marina sp. nov., a psychrophilic bacterium isolated from deep seawater of the New Britain Trench.</title>
        <authorList>
            <person name="Cao J."/>
        </authorList>
    </citation>
    <scope>NUCLEOTIDE SEQUENCE [LARGE SCALE GENOMIC DNA]</scope>
    <source>
        <strain evidence="3 4">W43</strain>
    </source>
</reference>
<evidence type="ECO:0000313" key="3">
    <source>
        <dbReference type="EMBL" id="AZV78435.1"/>
    </source>
</evidence>